<dbReference type="PANTHER" id="PTHR46344">
    <property type="entry name" value="OS02G0202900 PROTEIN"/>
    <property type="match status" value="1"/>
</dbReference>
<dbReference type="Gene3D" id="2.130.10.80">
    <property type="entry name" value="Galactose oxidase/kelch, beta-propeller"/>
    <property type="match status" value="2"/>
</dbReference>
<dbReference type="EMBL" id="CAJNOR010005875">
    <property type="protein sequence ID" value="CAF1578561.1"/>
    <property type="molecule type" value="Genomic_DNA"/>
</dbReference>
<dbReference type="SMART" id="SM00612">
    <property type="entry name" value="Kelch"/>
    <property type="match status" value="5"/>
</dbReference>
<evidence type="ECO:0000313" key="6">
    <source>
        <dbReference type="Proteomes" id="UP000663828"/>
    </source>
</evidence>
<feature type="transmembrane region" description="Helical" evidence="4">
    <location>
        <begin position="1181"/>
        <end position="1199"/>
    </location>
</feature>
<name>A0A815Z6Z1_ADIRI</name>
<keyword evidence="4" id="KW-0472">Membrane</keyword>
<keyword evidence="2" id="KW-0677">Repeat</keyword>
<dbReference type="InterPro" id="IPR011043">
    <property type="entry name" value="Gal_Oxase/kelch_b-propeller"/>
</dbReference>
<keyword evidence="6" id="KW-1185">Reference proteome</keyword>
<reference evidence="5" key="1">
    <citation type="submission" date="2021-02" db="EMBL/GenBank/DDBJ databases">
        <authorList>
            <person name="Nowell W R."/>
        </authorList>
    </citation>
    <scope>NUCLEOTIDE SEQUENCE</scope>
</reference>
<dbReference type="PANTHER" id="PTHR46344:SF27">
    <property type="entry name" value="KELCH REPEAT SUPERFAMILY PROTEIN"/>
    <property type="match status" value="1"/>
</dbReference>
<keyword evidence="1" id="KW-0880">Kelch repeat</keyword>
<evidence type="ECO:0000256" key="3">
    <source>
        <dbReference type="SAM" id="MobiDB-lite"/>
    </source>
</evidence>
<protein>
    <submittedName>
        <fullName evidence="5">Uncharacterized protein</fullName>
    </submittedName>
</protein>
<feature type="region of interest" description="Disordered" evidence="3">
    <location>
        <begin position="54"/>
        <end position="124"/>
    </location>
</feature>
<dbReference type="Gene3D" id="2.120.10.80">
    <property type="entry name" value="Kelch-type beta propeller"/>
    <property type="match status" value="1"/>
</dbReference>
<dbReference type="Pfam" id="PF01344">
    <property type="entry name" value="Kelch_1"/>
    <property type="match status" value="1"/>
</dbReference>
<feature type="compositionally biased region" description="Polar residues" evidence="3">
    <location>
        <begin position="65"/>
        <end position="76"/>
    </location>
</feature>
<dbReference type="InterPro" id="IPR037293">
    <property type="entry name" value="Gal_Oxidase_central_sf"/>
</dbReference>
<dbReference type="InterPro" id="IPR015915">
    <property type="entry name" value="Kelch-typ_b-propeller"/>
</dbReference>
<feature type="region of interest" description="Disordered" evidence="3">
    <location>
        <begin position="403"/>
        <end position="424"/>
    </location>
</feature>
<keyword evidence="4" id="KW-1133">Transmembrane helix</keyword>
<proteinExistence type="predicted"/>
<keyword evidence="4" id="KW-0812">Transmembrane</keyword>
<accession>A0A815Z6Z1</accession>
<feature type="region of interest" description="Disordered" evidence="3">
    <location>
        <begin position="318"/>
        <end position="352"/>
    </location>
</feature>
<feature type="non-terminal residue" evidence="5">
    <location>
        <position position="1569"/>
    </location>
</feature>
<feature type="compositionally biased region" description="Low complexity" evidence="3">
    <location>
        <begin position="459"/>
        <end position="471"/>
    </location>
</feature>
<feature type="compositionally biased region" description="Polar residues" evidence="3">
    <location>
        <begin position="334"/>
        <end position="352"/>
    </location>
</feature>
<dbReference type="Proteomes" id="UP000663828">
    <property type="component" value="Unassembled WGS sequence"/>
</dbReference>
<evidence type="ECO:0000256" key="1">
    <source>
        <dbReference type="ARBA" id="ARBA00022441"/>
    </source>
</evidence>
<gene>
    <name evidence="5" type="ORF">XAT740_LOCUS45243</name>
</gene>
<organism evidence="5 6">
    <name type="scientific">Adineta ricciae</name>
    <name type="common">Rotifer</name>
    <dbReference type="NCBI Taxonomy" id="249248"/>
    <lineage>
        <taxon>Eukaryota</taxon>
        <taxon>Metazoa</taxon>
        <taxon>Spiralia</taxon>
        <taxon>Gnathifera</taxon>
        <taxon>Rotifera</taxon>
        <taxon>Eurotatoria</taxon>
        <taxon>Bdelloidea</taxon>
        <taxon>Adinetida</taxon>
        <taxon>Adinetidae</taxon>
        <taxon>Adineta</taxon>
    </lineage>
</organism>
<dbReference type="Pfam" id="PF24681">
    <property type="entry name" value="Kelch_KLHDC2_KLHL20_DRC7"/>
    <property type="match status" value="1"/>
</dbReference>
<dbReference type="SUPFAM" id="SSF50965">
    <property type="entry name" value="Galactose oxidase, central domain"/>
    <property type="match status" value="1"/>
</dbReference>
<evidence type="ECO:0000256" key="4">
    <source>
        <dbReference type="SAM" id="Phobius"/>
    </source>
</evidence>
<evidence type="ECO:0000313" key="5">
    <source>
        <dbReference type="EMBL" id="CAF1578561.1"/>
    </source>
</evidence>
<dbReference type="InterPro" id="IPR006652">
    <property type="entry name" value="Kelch_1"/>
</dbReference>
<evidence type="ECO:0000256" key="2">
    <source>
        <dbReference type="ARBA" id="ARBA00022737"/>
    </source>
</evidence>
<feature type="compositionally biased region" description="Polar residues" evidence="3">
    <location>
        <begin position="403"/>
        <end position="413"/>
    </location>
</feature>
<feature type="region of interest" description="Disordered" evidence="3">
    <location>
        <begin position="455"/>
        <end position="481"/>
    </location>
</feature>
<sequence>PYCLVSFPTEGTHGVWPEYLIRRDGRCGFKAKFGKEWFECRVENEGTKKECETAQESLEIEKPTSAGNKQWSSAETELSDNDDSSIESGGDEKQNCEMIDTASKMKHNNNTKTSSGKAVDDSSDDEAVLMEEINKSISKKRDHHFNAGSKAKKLKTGVIVESCNEEVSSSSPLTNASVLLNIQSDLSEVRNEVIELKKMVLKLYASHKRSLNINKHNDPVPSTSESLIVNGINLLTLSGTTASRYMLAAARVVLTQEQYENGYLPDFRGDKENRVEIEQDRVDKLREAVQKKFGYKTEDMDSIWNNIRTSLVQKVSDVRKSKKRVSQKQQQQDYTSPSNNDINPGSVVSNSQIEMSHKSAQDILNENLRRRRKKTNQQAVRRLAVKRKRSLVSLLSASSISSNCLDQDTSEQTANDEKPKSYENESFTAMSSSLFCNTFDDEGLNLLSDNKNDFGVDGSSSSSPNNSSDSSSDPDELDMINITNSNFSDHRPLHSCATTTVSDFAVDILQFCRISHLPDKQRTELLKIFYKYIPSPNLVPKSSDDLLEAVGITKLYTLEKLCGACYQFSKNGVCSTRNCVHESMRIPSDDMVEIITFDLAEQLKFLVNNNLDILQEYQNQARLRTTFDSCDIVRGEVYQSILGNHAEFFISVMIHSDGIPLYKSKNCNAWPILGAVLELPPFARSRADNTLLLAIWVGKQKPNFNLIFEKLSTPICDLKHRGIQTNHNRTIKVLFPILMGDMPALSSMVKFVEPNAYYACMFCNTKGIYSNDGHCVTYPFDDEAELRTNEKLEECAHLAASMFTRLDRERTKGFKGVSAFSKILDVPLPYSVVIDPMHTVFLCHSKKFLIQLQNFISKENMLKINAKLRSINYIHDILRRPRSFSNVQKWKASEIRLFILYIGLPVLAEFLPEERLGELAFYNAILRLLHDHWESDKQLHQSTSLLLKLYVKHLSKLVNSGIYSSSLLTISTHTHLHLPFQCVKFGRLNWLTNFVFESFLGFLKAFVKGSSGAGNQIAFAFISNYFLEKTNGNTKSRFGHFSINDETYSSNVLTIEFGKSITEFLTANGHVSATTVYFSRVHHLNVTYHSFLYSRKGSTCSYLISYEKNNALLYGYILFFCLTDGQCSAVIQKLTQIILQRSWRYPVTILSQSNKINSLETPSISPSKLCFEYCRKKWKKILLIISISILLVIGIYFITKIVAKKKSEILITIIRKTMLTTTSIITSTTTATTITTTPIIISAFGKWTDEGRLNIPRRDHTSTVLSDGKVLVTGGRSFHTILSDCELYDPLKKQWTLVAKMSVRRKDHTASLLPNGLVLVTGGANGLVSYINSAELYNVSTDEWILTGNMKDSHAHHTATVLKNGNVLVAGGNPSSGVFNTAALFNIWTASLLMDGNVLITGGSSSCFSKRQPGSSELYDPTTNGWSLINQSIVIRKHHTATVLTNGKVLVTGGCDYTFKQLNSVALYDPSKKMWTLANNMIFRRSAHTASLLSNGAVLVTGGIDDENSVQNTVELYDPSTNSWSSIHSMKIQRSSHTASTLMGERVLVIGGSDWEDDNADLTELYNYS</sequence>
<comment type="caution">
    <text evidence="5">The sequence shown here is derived from an EMBL/GenBank/DDBJ whole genome shotgun (WGS) entry which is preliminary data.</text>
</comment>